<feature type="transmembrane region" description="Helical" evidence="1">
    <location>
        <begin position="38"/>
        <end position="58"/>
    </location>
</feature>
<keyword evidence="3" id="KW-1185">Reference proteome</keyword>
<keyword evidence="1" id="KW-0812">Transmembrane</keyword>
<evidence type="ECO:0000313" key="2">
    <source>
        <dbReference type="EMBL" id="ODA67758.1"/>
    </source>
</evidence>
<evidence type="ECO:0000313" key="3">
    <source>
        <dbReference type="Proteomes" id="UP000095087"/>
    </source>
</evidence>
<keyword evidence="1" id="KW-1133">Transmembrane helix</keyword>
<feature type="transmembrane region" description="Helical" evidence="1">
    <location>
        <begin position="64"/>
        <end position="86"/>
    </location>
</feature>
<dbReference type="AlphaFoldDB" id="A0A1E2S092"/>
<feature type="transmembrane region" description="Helical" evidence="1">
    <location>
        <begin position="6"/>
        <end position="26"/>
    </location>
</feature>
<gene>
    <name evidence="2" type="ORF">A7A08_00922</name>
</gene>
<sequence>MIGLGLGFFGAMAVVAFSALLSTWNWARPLRFAGENSIVVYLAFFLPMAVTRTVLLHLTPEIDVGLAAVTVTAVGAITPLIFFVLVRRTPLMFLFRRPAWARLGAKHEGEKPALAGAD</sequence>
<dbReference type="Proteomes" id="UP000095087">
    <property type="component" value="Unassembled WGS sequence"/>
</dbReference>
<evidence type="ECO:0000256" key="1">
    <source>
        <dbReference type="SAM" id="Phobius"/>
    </source>
</evidence>
<proteinExistence type="predicted"/>
<accession>A0A1E2S092</accession>
<dbReference type="STRING" id="1177755.A7A08_00922"/>
<organism evidence="2 3">
    <name type="scientific">Methyloligella halotolerans</name>
    <dbReference type="NCBI Taxonomy" id="1177755"/>
    <lineage>
        <taxon>Bacteria</taxon>
        <taxon>Pseudomonadati</taxon>
        <taxon>Pseudomonadota</taxon>
        <taxon>Alphaproteobacteria</taxon>
        <taxon>Hyphomicrobiales</taxon>
        <taxon>Hyphomicrobiaceae</taxon>
        <taxon>Methyloligella</taxon>
    </lineage>
</organism>
<protein>
    <submittedName>
        <fullName evidence="2">Uncharacterized protein</fullName>
    </submittedName>
</protein>
<name>A0A1E2S092_9HYPH</name>
<keyword evidence="1" id="KW-0472">Membrane</keyword>
<reference evidence="2 3" key="1">
    <citation type="submission" date="2016-07" db="EMBL/GenBank/DDBJ databases">
        <title>Draft genome sequence of Methyloligella halotolerans C2T (VKM B-2706T=CCUG 61687T=DSM 25045T), a halotolerant polyhydroxybutyrate accumulating methylotroph.</title>
        <authorList>
            <person name="Vasilenko O.V."/>
            <person name="Doronina N.V."/>
            <person name="Poroshina M.N."/>
            <person name="Tarlachkov S.V."/>
            <person name="Trotsenko Y.A."/>
        </authorList>
    </citation>
    <scope>NUCLEOTIDE SEQUENCE [LARGE SCALE GENOMIC DNA]</scope>
    <source>
        <strain evidence="2 3">VKM B-2706</strain>
    </source>
</reference>
<dbReference type="PATRIC" id="fig|1177755.3.peg.926"/>
<comment type="caution">
    <text evidence="2">The sequence shown here is derived from an EMBL/GenBank/DDBJ whole genome shotgun (WGS) entry which is preliminary data.</text>
</comment>
<dbReference type="EMBL" id="MASI01000002">
    <property type="protein sequence ID" value="ODA67758.1"/>
    <property type="molecule type" value="Genomic_DNA"/>
</dbReference>